<dbReference type="Proteomes" id="UP000675920">
    <property type="component" value="Unplaced"/>
</dbReference>
<evidence type="ECO:0000256" key="1">
    <source>
        <dbReference type="SAM" id="Coils"/>
    </source>
</evidence>
<evidence type="ECO:0000313" key="3">
    <source>
        <dbReference type="RefSeq" id="WP_028311367.1"/>
    </source>
</evidence>
<protein>
    <recommendedName>
        <fullName evidence="4">DUF2325 domain-containing protein</fullName>
    </recommendedName>
</protein>
<keyword evidence="2" id="KW-1185">Reference proteome</keyword>
<feature type="coiled-coil region" evidence="1">
    <location>
        <begin position="30"/>
        <end position="133"/>
    </location>
</feature>
<dbReference type="AlphaFoldDB" id="A0A8B6X4K5"/>
<evidence type="ECO:0000313" key="2">
    <source>
        <dbReference type="Proteomes" id="UP000675920"/>
    </source>
</evidence>
<dbReference type="OrthoDB" id="5296275at2"/>
<keyword evidence="1" id="KW-0175">Coiled coil</keyword>
<dbReference type="RefSeq" id="WP_028311367.1">
    <property type="nucleotide sequence ID" value="NZ_AXWS01000008.1"/>
</dbReference>
<reference evidence="3" key="1">
    <citation type="submission" date="2025-08" db="UniProtKB">
        <authorList>
            <consortium name="RefSeq"/>
        </authorList>
    </citation>
    <scope>IDENTIFICATION</scope>
</reference>
<proteinExistence type="predicted"/>
<accession>A0A8B6X4K5</accession>
<name>A0A8B6X4K5_9BURK</name>
<organism evidence="2 3">
    <name type="scientific">Derxia gummosa DSM 723</name>
    <dbReference type="NCBI Taxonomy" id="1121388"/>
    <lineage>
        <taxon>Bacteria</taxon>
        <taxon>Pseudomonadati</taxon>
        <taxon>Pseudomonadota</taxon>
        <taxon>Betaproteobacteria</taxon>
        <taxon>Burkholderiales</taxon>
        <taxon>Alcaligenaceae</taxon>
        <taxon>Derxia</taxon>
    </lineage>
</organism>
<evidence type="ECO:0008006" key="4">
    <source>
        <dbReference type="Google" id="ProtNLM"/>
    </source>
</evidence>
<sequence>MKLAVRPVRRQATPVLERLVRERRRNARRESALQREVEALRDQLATVQRQIAASEQARLAAESAAHALRAEAATAAALRDRNERLQTANRELAAGVSRIWDLTRTLADARAEAARFARERDELLDERAALEDLIATSPTRGAACGNAGNCGGVTEAGARVLCLGAEPGLTRLCEGFARRLGFALDGRLVTPAAATAGDTPALLDAIAAADVVLCPSHAIDDDALAHLRDRCRHAGKPCVLYRGSGPAGMAVALSRLSLGGLAASALN</sequence>